<dbReference type="Proteomes" id="UP001231587">
    <property type="component" value="Unassembled WGS sequence"/>
</dbReference>
<dbReference type="PROSITE" id="PS51257">
    <property type="entry name" value="PROKAR_LIPOPROTEIN"/>
    <property type="match status" value="1"/>
</dbReference>
<reference evidence="2" key="1">
    <citation type="submission" date="2021-03" db="EMBL/GenBank/DDBJ databases">
        <title>Genomic Encyclopedia of Type Strains, Phase IV (KMG-IV): sequencing the most valuable type-strain genomes for metagenomic binning, comparative biology and taxonomic classification.</title>
        <authorList>
            <person name="Goeker M."/>
        </authorList>
    </citation>
    <scope>NUCLEOTIDE SEQUENCE</scope>
    <source>
        <strain evidence="2">DSM 15523</strain>
        <strain evidence="3 5">DSM 16476</strain>
    </source>
</reference>
<dbReference type="OrthoDB" id="1461472at2"/>
<sequence>MKFLKITLFAFVLFGSLTACVNEELDDDVLVGSDEVEATTFTGGGVDERD</sequence>
<evidence type="ECO:0000313" key="2">
    <source>
        <dbReference type="EMBL" id="MBP1839161.1"/>
    </source>
</evidence>
<keyword evidence="1" id="KW-0732">Signal</keyword>
<organism evidence="2 4">
    <name type="scientific">Formosa algae</name>
    <dbReference type="NCBI Taxonomy" id="225843"/>
    <lineage>
        <taxon>Bacteria</taxon>
        <taxon>Pseudomonadati</taxon>
        <taxon>Bacteroidota</taxon>
        <taxon>Flavobacteriia</taxon>
        <taxon>Flavobacteriales</taxon>
        <taxon>Flavobacteriaceae</taxon>
        <taxon>Formosa</taxon>
    </lineage>
</organism>
<evidence type="ECO:0000313" key="5">
    <source>
        <dbReference type="Proteomes" id="UP001231587"/>
    </source>
</evidence>
<feature type="signal peptide" evidence="1">
    <location>
        <begin position="1"/>
        <end position="21"/>
    </location>
</feature>
<dbReference type="EMBL" id="JAGGJQ010000002">
    <property type="protein sequence ID" value="MBP1839161.1"/>
    <property type="molecule type" value="Genomic_DNA"/>
</dbReference>
<dbReference type="AlphaFoldDB" id="A0A9X1C8E5"/>
<dbReference type="Proteomes" id="UP001138672">
    <property type="component" value="Unassembled WGS sequence"/>
</dbReference>
<name>A0A9X1C8E5_9FLAO</name>
<dbReference type="EMBL" id="JAUSUU010000001">
    <property type="protein sequence ID" value="MDQ0333938.1"/>
    <property type="molecule type" value="Genomic_DNA"/>
</dbReference>
<comment type="caution">
    <text evidence="2">The sequence shown here is derived from an EMBL/GenBank/DDBJ whole genome shotgun (WGS) entry which is preliminary data.</text>
</comment>
<keyword evidence="5" id="KW-1185">Reference proteome</keyword>
<dbReference type="RefSeq" id="WP_157486390.1">
    <property type="nucleotide sequence ID" value="NZ_JAGGJQ010000002.1"/>
</dbReference>
<protein>
    <submittedName>
        <fullName evidence="2">Uncharacterized protein</fullName>
    </submittedName>
</protein>
<proteinExistence type="predicted"/>
<feature type="chain" id="PRO_5040884804" evidence="1">
    <location>
        <begin position="22"/>
        <end position="50"/>
    </location>
</feature>
<evidence type="ECO:0000313" key="3">
    <source>
        <dbReference type="EMBL" id="MDQ0333938.1"/>
    </source>
</evidence>
<gene>
    <name evidence="2" type="ORF">J2Z56_001067</name>
    <name evidence="3" type="ORF">J2Z57_000360</name>
</gene>
<accession>A0A9X1C8E5</accession>
<evidence type="ECO:0000313" key="4">
    <source>
        <dbReference type="Proteomes" id="UP001138672"/>
    </source>
</evidence>
<evidence type="ECO:0000256" key="1">
    <source>
        <dbReference type="SAM" id="SignalP"/>
    </source>
</evidence>